<comment type="caution">
    <text evidence="1">The sequence shown here is derived from an EMBL/GenBank/DDBJ whole genome shotgun (WGS) entry which is preliminary data.</text>
</comment>
<dbReference type="PANTHER" id="PTHR37162:SF1">
    <property type="entry name" value="BED-TYPE DOMAIN-CONTAINING PROTEIN"/>
    <property type="match status" value="1"/>
</dbReference>
<evidence type="ECO:0000313" key="2">
    <source>
        <dbReference type="Proteomes" id="UP000037510"/>
    </source>
</evidence>
<dbReference type="InterPro" id="IPR012337">
    <property type="entry name" value="RNaseH-like_sf"/>
</dbReference>
<dbReference type="SUPFAM" id="SSF53098">
    <property type="entry name" value="Ribonuclease H-like"/>
    <property type="match status" value="1"/>
</dbReference>
<reference evidence="1 2" key="1">
    <citation type="journal article" date="2015" name="Genome Biol. Evol.">
        <title>The genome of winter moth (Operophtera brumata) provides a genomic perspective on sexual dimorphism and phenology.</title>
        <authorList>
            <person name="Derks M.F."/>
            <person name="Smit S."/>
            <person name="Salis L."/>
            <person name="Schijlen E."/>
            <person name="Bossers A."/>
            <person name="Mateman C."/>
            <person name="Pijl A.S."/>
            <person name="de Ridder D."/>
            <person name="Groenen M.A."/>
            <person name="Visser M.E."/>
            <person name="Megens H.J."/>
        </authorList>
    </citation>
    <scope>NUCLEOTIDE SEQUENCE [LARGE SCALE GENOMIC DNA]</scope>
    <source>
        <strain evidence="1">WM2013NL</strain>
        <tissue evidence="1">Head and thorax</tissue>
    </source>
</reference>
<accession>A0A0L7L7G2</accession>
<dbReference type="Proteomes" id="UP000037510">
    <property type="component" value="Unassembled WGS sequence"/>
</dbReference>
<dbReference type="STRING" id="104452.A0A0L7L7G2"/>
<gene>
    <name evidence="1" type="ORF">OBRU01_13944</name>
</gene>
<evidence type="ECO:0000313" key="1">
    <source>
        <dbReference type="EMBL" id="KOB71310.1"/>
    </source>
</evidence>
<name>A0A0L7L7G2_OPEBR</name>
<keyword evidence="2" id="KW-1185">Reference proteome</keyword>
<dbReference type="PANTHER" id="PTHR37162">
    <property type="entry name" value="HAT FAMILY DIMERISATION DOMAINCONTAINING PROTEIN-RELATED"/>
    <property type="match status" value="1"/>
</dbReference>
<dbReference type="AlphaFoldDB" id="A0A0L7L7G2"/>
<organism evidence="1 2">
    <name type="scientific">Operophtera brumata</name>
    <name type="common">Winter moth</name>
    <name type="synonym">Phalaena brumata</name>
    <dbReference type="NCBI Taxonomy" id="104452"/>
    <lineage>
        <taxon>Eukaryota</taxon>
        <taxon>Metazoa</taxon>
        <taxon>Ecdysozoa</taxon>
        <taxon>Arthropoda</taxon>
        <taxon>Hexapoda</taxon>
        <taxon>Insecta</taxon>
        <taxon>Pterygota</taxon>
        <taxon>Neoptera</taxon>
        <taxon>Endopterygota</taxon>
        <taxon>Lepidoptera</taxon>
        <taxon>Glossata</taxon>
        <taxon>Ditrysia</taxon>
        <taxon>Geometroidea</taxon>
        <taxon>Geometridae</taxon>
        <taxon>Larentiinae</taxon>
        <taxon>Operophtera</taxon>
    </lineage>
</organism>
<protein>
    <submittedName>
        <fullName evidence="1">Uncharacterized protein</fullName>
    </submittedName>
</protein>
<dbReference type="EMBL" id="JTDY01002490">
    <property type="protein sequence ID" value="KOB71310.1"/>
    <property type="molecule type" value="Genomic_DNA"/>
</dbReference>
<proteinExistence type="predicted"/>
<sequence>MRRYRPAWEAEPKFSGWLTSLKGDGTKAFCKLCKCTLQAHKKDLSNHASCKKHIQAFKFSQMGASNVKLTKFYEANIPKERKIAELKLAAFIAEHCSMAAVDHLGELLPSLDKTSELLCGIKLHHTKCTGLITNIISPCMLAELLHDIGDSPYSMIIDESTSIDTKKMLCMIVRYYSQTSKKLVTTFYRLLEIEGGDADSLTDAFKKQLAMDGLDIKKLIGIGVDGANVMVGEHHSFRSILKESLPHLTTVKCVSHSLHLAAEHACKVLPSHLEYIVREVHNWFSCSTKRQIEYALLHETLVGKKPLKIDKLSGTRWLARIGAITKILDQWDALELHFLLAKEKERCFTAGQLHLMLSSKPNQLYLRFLRHSLKPTTDCNRMFQADNVEPLKLLTELHGLLLNYLSILVPPERLNNVRRQDLAGFNFRDHVMNINCINLGYSFNEAAAVIDQNELRLIKERCVLFLCEISHEIQKIIPRNLNLLEIIAFFTPDSATSQVRPDVGDIVWPILKT</sequence>